<dbReference type="EMBL" id="SMOL01000044">
    <property type="protein sequence ID" value="KAB2634603.1"/>
    <property type="molecule type" value="Genomic_DNA"/>
</dbReference>
<reference evidence="1 2" key="2">
    <citation type="submission" date="2019-11" db="EMBL/GenBank/DDBJ databases">
        <title>A de novo genome assembly of a pear dwarfing rootstock.</title>
        <authorList>
            <person name="Wang F."/>
            <person name="Wang J."/>
            <person name="Li S."/>
            <person name="Zhang Y."/>
            <person name="Fang M."/>
            <person name="Ma L."/>
            <person name="Zhao Y."/>
            <person name="Jiang S."/>
        </authorList>
    </citation>
    <scope>NUCLEOTIDE SEQUENCE [LARGE SCALE GENOMIC DNA]</scope>
    <source>
        <strain evidence="1">S2</strain>
        <tissue evidence="1">Leaf</tissue>
    </source>
</reference>
<keyword evidence="2" id="KW-1185">Reference proteome</keyword>
<comment type="caution">
    <text evidence="1">The sequence shown here is derived from an EMBL/GenBank/DDBJ whole genome shotgun (WGS) entry which is preliminary data.</text>
</comment>
<organism evidence="1 2">
    <name type="scientific">Pyrus ussuriensis x Pyrus communis</name>
    <dbReference type="NCBI Taxonomy" id="2448454"/>
    <lineage>
        <taxon>Eukaryota</taxon>
        <taxon>Viridiplantae</taxon>
        <taxon>Streptophyta</taxon>
        <taxon>Embryophyta</taxon>
        <taxon>Tracheophyta</taxon>
        <taxon>Spermatophyta</taxon>
        <taxon>Magnoliopsida</taxon>
        <taxon>eudicotyledons</taxon>
        <taxon>Gunneridae</taxon>
        <taxon>Pentapetalae</taxon>
        <taxon>rosids</taxon>
        <taxon>fabids</taxon>
        <taxon>Rosales</taxon>
        <taxon>Rosaceae</taxon>
        <taxon>Amygdaloideae</taxon>
        <taxon>Maleae</taxon>
        <taxon>Pyrus</taxon>
    </lineage>
</organism>
<accession>A0A5N5I640</accession>
<gene>
    <name evidence="1" type="ORF">D8674_041777</name>
</gene>
<evidence type="ECO:0000313" key="1">
    <source>
        <dbReference type="EMBL" id="KAB2634603.1"/>
    </source>
</evidence>
<protein>
    <submittedName>
        <fullName evidence="1">Uncharacterized protein</fullName>
    </submittedName>
</protein>
<sequence length="113" mass="12638">MSLRCNQLHSHLAAELVKIEGNRGKGKVNIRWKGGLLDVTVVFVGAKKRKKWGEAYLQWCRRQRCRAYGTHMVVMVGKKFNTGEQGGRTARLRSTEAGLDVMVMAAAMVCAFL</sequence>
<proteinExistence type="predicted"/>
<dbReference type="Proteomes" id="UP000327157">
    <property type="component" value="Unassembled WGS sequence"/>
</dbReference>
<dbReference type="AlphaFoldDB" id="A0A5N5I640"/>
<evidence type="ECO:0000313" key="2">
    <source>
        <dbReference type="Proteomes" id="UP000327157"/>
    </source>
</evidence>
<reference evidence="1 2" key="1">
    <citation type="submission" date="2019-09" db="EMBL/GenBank/DDBJ databases">
        <authorList>
            <person name="Ou C."/>
        </authorList>
    </citation>
    <scope>NUCLEOTIDE SEQUENCE [LARGE SCALE GENOMIC DNA]</scope>
    <source>
        <strain evidence="1">S2</strain>
        <tissue evidence="1">Leaf</tissue>
    </source>
</reference>
<name>A0A5N5I640_9ROSA</name>